<dbReference type="Pfam" id="PF00485">
    <property type="entry name" value="PRK"/>
    <property type="match status" value="1"/>
</dbReference>
<dbReference type="GO" id="GO:0044211">
    <property type="term" value="P:CTP salvage"/>
    <property type="evidence" value="ECO:0007669"/>
    <property type="project" value="UniProtKB-UniRule"/>
</dbReference>
<dbReference type="EMBL" id="BEHY01000014">
    <property type="protein sequence ID" value="GBD08640.1"/>
    <property type="molecule type" value="Genomic_DNA"/>
</dbReference>
<organism evidence="19 20">
    <name type="scientific">Candidatus Thermoflexus japonica</name>
    <dbReference type="NCBI Taxonomy" id="2035417"/>
    <lineage>
        <taxon>Bacteria</taxon>
        <taxon>Bacillati</taxon>
        <taxon>Chloroflexota</taxon>
        <taxon>Thermoflexia</taxon>
        <taxon>Thermoflexales</taxon>
        <taxon>Thermoflexaceae</taxon>
        <taxon>Thermoflexus</taxon>
    </lineage>
</organism>
<evidence type="ECO:0000256" key="1">
    <source>
        <dbReference type="ARBA" id="ARBA00004496"/>
    </source>
</evidence>
<dbReference type="GO" id="GO:0004849">
    <property type="term" value="F:uridine kinase activity"/>
    <property type="evidence" value="ECO:0007669"/>
    <property type="project" value="UniProtKB-UniRule"/>
</dbReference>
<evidence type="ECO:0000256" key="8">
    <source>
        <dbReference type="ARBA" id="ARBA00022679"/>
    </source>
</evidence>
<evidence type="ECO:0000256" key="9">
    <source>
        <dbReference type="ARBA" id="ARBA00022741"/>
    </source>
</evidence>
<evidence type="ECO:0000256" key="12">
    <source>
        <dbReference type="ARBA" id="ARBA00030641"/>
    </source>
</evidence>
<dbReference type="EC" id="2.7.1.48" evidence="5 16"/>
<dbReference type="GO" id="GO:0005524">
    <property type="term" value="F:ATP binding"/>
    <property type="evidence" value="ECO:0007669"/>
    <property type="project" value="UniProtKB-UniRule"/>
</dbReference>
<dbReference type="HAMAP" id="MF_00551">
    <property type="entry name" value="Uridine_kinase"/>
    <property type="match status" value="1"/>
</dbReference>
<sequence>MASATRRRPVVIGIAGGTGSGKTTVAEAIVRRIGPEHIALIQQDSYYKDQSHLPMEERVRINYDHPDSLDTDLLIQHLKELLAGRPVEVPIYDFTTYTRTPHTRRVEPRPVILVEGILVFAEKALRDLFDIKIYVDADPDIRFIRRLQRDIAERGRTLESVIRQYLSTVRPMHLEFVEPSKRYADIIIPEGGFNTVALDMIVARIRSMLQEAEG</sequence>
<comment type="catalytic activity">
    <reaction evidence="14 17">
        <text>cytidine + ATP = CMP + ADP + H(+)</text>
        <dbReference type="Rhea" id="RHEA:24674"/>
        <dbReference type="ChEBI" id="CHEBI:15378"/>
        <dbReference type="ChEBI" id="CHEBI:17562"/>
        <dbReference type="ChEBI" id="CHEBI:30616"/>
        <dbReference type="ChEBI" id="CHEBI:60377"/>
        <dbReference type="ChEBI" id="CHEBI:456216"/>
        <dbReference type="EC" id="2.7.1.48"/>
    </reaction>
</comment>
<evidence type="ECO:0000256" key="15">
    <source>
        <dbReference type="ARBA" id="ARBA00048909"/>
    </source>
</evidence>
<comment type="pathway">
    <text evidence="2 16 17">Pyrimidine metabolism; UMP biosynthesis via salvage pathway; UMP from uridine: step 1/1.</text>
</comment>
<evidence type="ECO:0000256" key="11">
    <source>
        <dbReference type="ARBA" id="ARBA00022840"/>
    </source>
</evidence>
<evidence type="ECO:0000256" key="2">
    <source>
        <dbReference type="ARBA" id="ARBA00004690"/>
    </source>
</evidence>
<dbReference type="PANTHER" id="PTHR10285">
    <property type="entry name" value="URIDINE KINASE"/>
    <property type="match status" value="1"/>
</dbReference>
<evidence type="ECO:0000256" key="7">
    <source>
        <dbReference type="ARBA" id="ARBA00022490"/>
    </source>
</evidence>
<evidence type="ECO:0000256" key="17">
    <source>
        <dbReference type="RuleBase" id="RU003825"/>
    </source>
</evidence>
<evidence type="ECO:0000313" key="19">
    <source>
        <dbReference type="EMBL" id="GBD08640.1"/>
    </source>
</evidence>
<feature type="domain" description="Phosphoribulokinase/uridine kinase" evidence="18">
    <location>
        <begin position="11"/>
        <end position="196"/>
    </location>
</feature>
<evidence type="ECO:0000256" key="14">
    <source>
        <dbReference type="ARBA" id="ARBA00047436"/>
    </source>
</evidence>
<keyword evidence="10 16" id="KW-0418">Kinase</keyword>
<dbReference type="NCBIfam" id="TIGR00235">
    <property type="entry name" value="udk"/>
    <property type="match status" value="1"/>
</dbReference>
<evidence type="ECO:0000256" key="10">
    <source>
        <dbReference type="ARBA" id="ARBA00022777"/>
    </source>
</evidence>
<evidence type="ECO:0000256" key="13">
    <source>
        <dbReference type="ARBA" id="ARBA00031452"/>
    </source>
</evidence>
<keyword evidence="8 16" id="KW-0808">Transferase</keyword>
<dbReference type="UniPathway" id="UPA00579">
    <property type="reaction ID" value="UER00640"/>
</dbReference>
<feature type="binding site" evidence="16">
    <location>
        <begin position="16"/>
        <end position="23"/>
    </location>
    <ligand>
        <name>ATP</name>
        <dbReference type="ChEBI" id="CHEBI:30616"/>
    </ligand>
</feature>
<dbReference type="InterPro" id="IPR006083">
    <property type="entry name" value="PRK/URK"/>
</dbReference>
<dbReference type="InterPro" id="IPR026008">
    <property type="entry name" value="Uridine_kinase"/>
</dbReference>
<protein>
    <recommendedName>
        <fullName evidence="6 16">Uridine kinase</fullName>
        <ecNumber evidence="5 16">2.7.1.48</ecNumber>
    </recommendedName>
    <alternativeName>
        <fullName evidence="12 16">Cytidine monophosphokinase</fullName>
    </alternativeName>
    <alternativeName>
        <fullName evidence="13 16">Uridine monophosphokinase</fullName>
    </alternativeName>
</protein>
<comment type="caution">
    <text evidence="19">The sequence shown here is derived from an EMBL/GenBank/DDBJ whole genome shotgun (WGS) entry which is preliminary data.</text>
</comment>
<reference evidence="20" key="1">
    <citation type="submission" date="2017-09" db="EMBL/GenBank/DDBJ databases">
        <title>Metaegenomics of thermophilic ammonia-oxidizing enrichment culture.</title>
        <authorList>
            <person name="Kato S."/>
            <person name="Suzuki K."/>
        </authorList>
    </citation>
    <scope>NUCLEOTIDE SEQUENCE [LARGE SCALE GENOMIC DNA]</scope>
</reference>
<comment type="subcellular location">
    <subcellularLocation>
        <location evidence="1 16 17">Cytoplasm</location>
    </subcellularLocation>
</comment>
<dbReference type="CDD" id="cd02023">
    <property type="entry name" value="UMPK"/>
    <property type="match status" value="1"/>
</dbReference>
<dbReference type="InterPro" id="IPR000764">
    <property type="entry name" value="Uridine_kinase-like"/>
</dbReference>
<dbReference type="GO" id="GO:0005737">
    <property type="term" value="C:cytoplasm"/>
    <property type="evidence" value="ECO:0007669"/>
    <property type="project" value="UniProtKB-SubCell"/>
</dbReference>
<evidence type="ECO:0000259" key="18">
    <source>
        <dbReference type="Pfam" id="PF00485"/>
    </source>
</evidence>
<comment type="similarity">
    <text evidence="4 16 17">Belongs to the uridine kinase family.</text>
</comment>
<dbReference type="Proteomes" id="UP000236642">
    <property type="component" value="Unassembled WGS sequence"/>
</dbReference>
<evidence type="ECO:0000256" key="6">
    <source>
        <dbReference type="ARBA" id="ARBA00021478"/>
    </source>
</evidence>
<dbReference type="NCBIfam" id="NF004018">
    <property type="entry name" value="PRK05480.1"/>
    <property type="match status" value="1"/>
</dbReference>
<evidence type="ECO:0000313" key="20">
    <source>
        <dbReference type="Proteomes" id="UP000236642"/>
    </source>
</evidence>
<keyword evidence="11 16" id="KW-0067">ATP-binding</keyword>
<dbReference type="GO" id="GO:0043771">
    <property type="term" value="F:cytidine kinase activity"/>
    <property type="evidence" value="ECO:0007669"/>
    <property type="project" value="RHEA"/>
</dbReference>
<dbReference type="InterPro" id="IPR027417">
    <property type="entry name" value="P-loop_NTPase"/>
</dbReference>
<evidence type="ECO:0000256" key="16">
    <source>
        <dbReference type="HAMAP-Rule" id="MF_00551"/>
    </source>
</evidence>
<comment type="pathway">
    <text evidence="3 16 17">Pyrimidine metabolism; CTP biosynthesis via salvage pathway; CTP from cytidine: step 1/3.</text>
</comment>
<evidence type="ECO:0000256" key="5">
    <source>
        <dbReference type="ARBA" id="ARBA00012137"/>
    </source>
</evidence>
<keyword evidence="7 16" id="KW-0963">Cytoplasm</keyword>
<evidence type="ECO:0000256" key="4">
    <source>
        <dbReference type="ARBA" id="ARBA00005408"/>
    </source>
</evidence>
<name>A0A2H5Y5D1_9CHLR</name>
<evidence type="ECO:0000256" key="3">
    <source>
        <dbReference type="ARBA" id="ARBA00004784"/>
    </source>
</evidence>
<dbReference type="AlphaFoldDB" id="A0A2H5Y5D1"/>
<dbReference type="UniPathway" id="UPA00574">
    <property type="reaction ID" value="UER00637"/>
</dbReference>
<accession>A0A2H5Y5D1</accession>
<dbReference type="SUPFAM" id="SSF52540">
    <property type="entry name" value="P-loop containing nucleoside triphosphate hydrolases"/>
    <property type="match status" value="1"/>
</dbReference>
<proteinExistence type="inferred from homology"/>
<comment type="catalytic activity">
    <reaction evidence="15 16 17">
        <text>uridine + ATP = UMP + ADP + H(+)</text>
        <dbReference type="Rhea" id="RHEA:16825"/>
        <dbReference type="ChEBI" id="CHEBI:15378"/>
        <dbReference type="ChEBI" id="CHEBI:16704"/>
        <dbReference type="ChEBI" id="CHEBI:30616"/>
        <dbReference type="ChEBI" id="CHEBI:57865"/>
        <dbReference type="ChEBI" id="CHEBI:456216"/>
        <dbReference type="EC" id="2.7.1.48"/>
    </reaction>
</comment>
<dbReference type="PRINTS" id="PR00988">
    <property type="entry name" value="URIDINKINASE"/>
</dbReference>
<dbReference type="Gene3D" id="3.40.50.300">
    <property type="entry name" value="P-loop containing nucleotide triphosphate hydrolases"/>
    <property type="match status" value="1"/>
</dbReference>
<keyword evidence="9 16" id="KW-0547">Nucleotide-binding</keyword>
<gene>
    <name evidence="16 19" type="primary">udk</name>
    <name evidence="19" type="ORF">HRbin22_00881</name>
</gene>
<dbReference type="GO" id="GO:0044206">
    <property type="term" value="P:UMP salvage"/>
    <property type="evidence" value="ECO:0007669"/>
    <property type="project" value="UniProtKB-UniRule"/>
</dbReference>